<organism evidence="2">
    <name type="scientific">termite gut metagenome</name>
    <dbReference type="NCBI Taxonomy" id="433724"/>
    <lineage>
        <taxon>unclassified sequences</taxon>
        <taxon>metagenomes</taxon>
        <taxon>organismal metagenomes</taxon>
    </lineage>
</organism>
<evidence type="ECO:0000256" key="1">
    <source>
        <dbReference type="SAM" id="MobiDB-lite"/>
    </source>
</evidence>
<protein>
    <submittedName>
        <fullName evidence="2">Uncharacterized protein</fullName>
    </submittedName>
</protein>
<reference evidence="2" key="1">
    <citation type="submission" date="2019-03" db="EMBL/GenBank/DDBJ databases">
        <title>Single cell metagenomics reveals metabolic interactions within the superorganism composed of flagellate Streblomastix strix and complex community of Bacteroidetes bacteria on its surface.</title>
        <authorList>
            <person name="Treitli S.C."/>
            <person name="Kolisko M."/>
            <person name="Husnik F."/>
            <person name="Keeling P."/>
            <person name="Hampl V."/>
        </authorList>
    </citation>
    <scope>NUCLEOTIDE SEQUENCE</scope>
    <source>
        <strain evidence="2">STM</strain>
    </source>
</reference>
<accession>A0A5J4QV53</accession>
<gene>
    <name evidence="2" type="ORF">EZS27_026269</name>
</gene>
<comment type="caution">
    <text evidence="2">The sequence shown here is derived from an EMBL/GenBank/DDBJ whole genome shotgun (WGS) entry which is preliminary data.</text>
</comment>
<feature type="region of interest" description="Disordered" evidence="1">
    <location>
        <begin position="27"/>
        <end position="93"/>
    </location>
</feature>
<dbReference type="AlphaFoldDB" id="A0A5J4QV53"/>
<feature type="compositionally biased region" description="Polar residues" evidence="1">
    <location>
        <begin position="28"/>
        <end position="39"/>
    </location>
</feature>
<evidence type="ECO:0000313" key="2">
    <source>
        <dbReference type="EMBL" id="KAA6324403.1"/>
    </source>
</evidence>
<name>A0A5J4QV53_9ZZZZ</name>
<proteinExistence type="predicted"/>
<dbReference type="EMBL" id="SNRY01002579">
    <property type="protein sequence ID" value="KAA6324403.1"/>
    <property type="molecule type" value="Genomic_DNA"/>
</dbReference>
<sequence>MNNGIFQILLIVAFLFIGIVRAYHKTKTQQVNDNPNQKSIDNDYYHKKEKKSLSQPNSPHTTTISKATPLQSSQSPILPDNSNSEEETDFNIHSSEDAKRAIIWSEIIRRKY</sequence>
<feature type="compositionally biased region" description="Polar residues" evidence="1">
    <location>
        <begin position="53"/>
        <end position="82"/>
    </location>
</feature>